<keyword evidence="2" id="KW-1185">Reference proteome</keyword>
<evidence type="ECO:0000313" key="2">
    <source>
        <dbReference type="Proteomes" id="UP000554482"/>
    </source>
</evidence>
<sequence length="183" mass="20807">MREYGVGKKVKAICLPWVDYGQSTIRKCSDCTDAYVYVKNDNDDVVIDISSDSEVGEEDDGDEVGYVVQGEQSAKTGLGCNSDCECLTDCDEECECMLYQYGMQRAHNHNVVHLHVSSAVERSLCSDHYKGFQSFHENMFEFCSSVSLLEDFVKKTVFDLFPNAPLKMTILDWVKFDDWTKKI</sequence>
<dbReference type="Proteomes" id="UP000554482">
    <property type="component" value="Unassembled WGS sequence"/>
</dbReference>
<gene>
    <name evidence="1" type="ORF">FRX31_021574</name>
</gene>
<reference evidence="1 2" key="1">
    <citation type="submission" date="2020-06" db="EMBL/GenBank/DDBJ databases">
        <title>Transcriptomic and genomic resources for Thalictrum thalictroides and T. hernandezii: Facilitating candidate gene discovery in an emerging model plant lineage.</title>
        <authorList>
            <person name="Arias T."/>
            <person name="Riano-Pachon D.M."/>
            <person name="Di Stilio V.S."/>
        </authorList>
    </citation>
    <scope>NUCLEOTIDE SEQUENCE [LARGE SCALE GENOMIC DNA]</scope>
    <source>
        <strain evidence="2">cv. WT478/WT964</strain>
        <tissue evidence="1">Leaves</tissue>
    </source>
</reference>
<name>A0A7J6VUR6_THATH</name>
<protein>
    <submittedName>
        <fullName evidence="1">Uncharacterized protein</fullName>
    </submittedName>
</protein>
<comment type="caution">
    <text evidence="1">The sequence shown here is derived from an EMBL/GenBank/DDBJ whole genome shotgun (WGS) entry which is preliminary data.</text>
</comment>
<dbReference type="EMBL" id="JABWDY010026258">
    <property type="protein sequence ID" value="KAF5188839.1"/>
    <property type="molecule type" value="Genomic_DNA"/>
</dbReference>
<accession>A0A7J6VUR6</accession>
<evidence type="ECO:0000313" key="1">
    <source>
        <dbReference type="EMBL" id="KAF5188839.1"/>
    </source>
</evidence>
<dbReference type="AlphaFoldDB" id="A0A7J6VUR6"/>
<organism evidence="1 2">
    <name type="scientific">Thalictrum thalictroides</name>
    <name type="common">Rue-anemone</name>
    <name type="synonym">Anemone thalictroides</name>
    <dbReference type="NCBI Taxonomy" id="46969"/>
    <lineage>
        <taxon>Eukaryota</taxon>
        <taxon>Viridiplantae</taxon>
        <taxon>Streptophyta</taxon>
        <taxon>Embryophyta</taxon>
        <taxon>Tracheophyta</taxon>
        <taxon>Spermatophyta</taxon>
        <taxon>Magnoliopsida</taxon>
        <taxon>Ranunculales</taxon>
        <taxon>Ranunculaceae</taxon>
        <taxon>Thalictroideae</taxon>
        <taxon>Thalictrum</taxon>
    </lineage>
</organism>
<proteinExistence type="predicted"/>